<evidence type="ECO:0000259" key="2">
    <source>
        <dbReference type="Pfam" id="PF24906"/>
    </source>
</evidence>
<dbReference type="Pfam" id="PF24906">
    <property type="entry name" value="Zf_WRKY19"/>
    <property type="match status" value="5"/>
</dbReference>
<feature type="domain" description="WRKY19-like zinc finger" evidence="2">
    <location>
        <begin position="162"/>
        <end position="184"/>
    </location>
</feature>
<dbReference type="EMBL" id="KI913986">
    <property type="protein sequence ID" value="ETV94373.1"/>
    <property type="molecule type" value="Genomic_DNA"/>
</dbReference>
<organism evidence="3">
    <name type="scientific">Aphanomyces invadans</name>
    <dbReference type="NCBI Taxonomy" id="157072"/>
    <lineage>
        <taxon>Eukaryota</taxon>
        <taxon>Sar</taxon>
        <taxon>Stramenopiles</taxon>
        <taxon>Oomycota</taxon>
        <taxon>Saprolegniomycetes</taxon>
        <taxon>Saprolegniales</taxon>
        <taxon>Verrucalvaceae</taxon>
        <taxon>Aphanomyces</taxon>
    </lineage>
</organism>
<name>A0A024TK11_9STRA</name>
<dbReference type="STRING" id="157072.A0A024TK11"/>
<dbReference type="AlphaFoldDB" id="A0A024TK11"/>
<dbReference type="PANTHER" id="PTHR31827">
    <property type="entry name" value="EMB|CAB89363.1"/>
    <property type="match status" value="1"/>
</dbReference>
<dbReference type="OrthoDB" id="79355at2759"/>
<gene>
    <name evidence="3" type="ORF">H310_12011</name>
</gene>
<evidence type="ECO:0000256" key="1">
    <source>
        <dbReference type="SAM" id="MobiDB-lite"/>
    </source>
</evidence>
<evidence type="ECO:0000313" key="3">
    <source>
        <dbReference type="EMBL" id="ETV94373.1"/>
    </source>
</evidence>
<sequence>MRRTSHCSISPSPASSVGGSSAPTTPRELATTTTARASVAIRQCTFPHCHNKVRSKGLCKAHGGGLRCMAQGCTRSSQGKGYCIRHGGGKRCSMAGCSRSSQSNGFCKSHGGGLRCQEPNCNKSSQGGGYCRLHGGGHRCQHDQCDKSAQRGGYCSTHGGNRACKFPDCTKNDRGGGYCAEHGGGRRCTFESCNKPAREQGMCSHHAAAMSGGALILAPPTMLPSPMTATNMGSLDVSFGQTLAYHHTMYPPVSQDPHTRNFPRSVSFNSYFHDVVSTDASMPRGFSGSDVVHEYFTKAESAPPYPHHDHQQHHMATMASHAAHQASLSSGYRFGVPPYAFSSPLPVPPSASANMYTVPSSGGPSHHPSYHHQSLPHDEIAMHPSSFLPDPLPYPYPEQCTTGSPSMLYHPPLARLPHSHHTDGLAATHQAGTGIFSPPRRDLP</sequence>
<feature type="compositionally biased region" description="Low complexity" evidence="1">
    <location>
        <begin position="8"/>
        <end position="32"/>
    </location>
</feature>
<feature type="domain" description="WRKY19-like zinc finger" evidence="2">
    <location>
        <begin position="65"/>
        <end position="88"/>
    </location>
</feature>
<accession>A0A024TK11</accession>
<feature type="domain" description="WRKY19-like zinc finger" evidence="2">
    <location>
        <begin position="89"/>
        <end position="112"/>
    </location>
</feature>
<dbReference type="PANTHER" id="PTHR31827:SF1">
    <property type="entry name" value="EMB|CAB89363.1"/>
    <property type="match status" value="1"/>
</dbReference>
<reference evidence="3" key="1">
    <citation type="submission" date="2013-12" db="EMBL/GenBank/DDBJ databases">
        <title>The Genome Sequence of Aphanomyces invadans NJM9701.</title>
        <authorList>
            <consortium name="The Broad Institute Genomics Platform"/>
            <person name="Russ C."/>
            <person name="Tyler B."/>
            <person name="van West P."/>
            <person name="Dieguez-Uribeondo J."/>
            <person name="Young S.K."/>
            <person name="Zeng Q."/>
            <person name="Gargeya S."/>
            <person name="Fitzgerald M."/>
            <person name="Abouelleil A."/>
            <person name="Alvarado L."/>
            <person name="Chapman S.B."/>
            <person name="Gainer-Dewar J."/>
            <person name="Goldberg J."/>
            <person name="Griggs A."/>
            <person name="Gujja S."/>
            <person name="Hansen M."/>
            <person name="Howarth C."/>
            <person name="Imamovic A."/>
            <person name="Ireland A."/>
            <person name="Larimer J."/>
            <person name="McCowan C."/>
            <person name="Murphy C."/>
            <person name="Pearson M."/>
            <person name="Poon T.W."/>
            <person name="Priest M."/>
            <person name="Roberts A."/>
            <person name="Saif S."/>
            <person name="Shea T."/>
            <person name="Sykes S."/>
            <person name="Wortman J."/>
            <person name="Nusbaum C."/>
            <person name="Birren B."/>
        </authorList>
    </citation>
    <scope>NUCLEOTIDE SEQUENCE [LARGE SCALE GENOMIC DNA]</scope>
    <source>
        <strain evidence="3">NJM9701</strain>
    </source>
</reference>
<feature type="domain" description="WRKY19-like zinc finger" evidence="2">
    <location>
        <begin position="113"/>
        <end position="136"/>
    </location>
</feature>
<dbReference type="GeneID" id="20089061"/>
<feature type="region of interest" description="Disordered" evidence="1">
    <location>
        <begin position="1"/>
        <end position="32"/>
    </location>
</feature>
<protein>
    <recommendedName>
        <fullName evidence="2">WRKY19-like zinc finger domain-containing protein</fullName>
    </recommendedName>
</protein>
<dbReference type="RefSeq" id="XP_008877135.1">
    <property type="nucleotide sequence ID" value="XM_008878913.1"/>
</dbReference>
<proteinExistence type="predicted"/>
<dbReference type="InterPro" id="IPR056866">
    <property type="entry name" value="Znf_WRKY19"/>
</dbReference>
<dbReference type="VEuPathDB" id="FungiDB:H310_12011"/>
<dbReference type="eggNOG" id="ENOG502RUC1">
    <property type="taxonomic scope" value="Eukaryota"/>
</dbReference>
<feature type="domain" description="WRKY19-like zinc finger" evidence="2">
    <location>
        <begin position="137"/>
        <end position="160"/>
    </location>
</feature>